<proteinExistence type="predicted"/>
<evidence type="ECO:0000256" key="1">
    <source>
        <dbReference type="SAM" id="MobiDB-lite"/>
    </source>
</evidence>
<sequence>MIKYDESEDESPLNPSPSPFHMSNAMHQPFPPSLPSLTPPPQAAFISFSRNLHHQPLPSFPLFTITTTSPSLPSCPLFTSPSPPPLLSLSSPALPSLPSFLPSFSSPPLVAHPLPLFTTSMHPGPVMHWVVHTKDDLLCLASQYSHQVAPTNGSLTHLCYIRLLSGLHMEAQNNSKVRYECLPLDLKTECSETFTSLNQRLSVISDKDKVRLARLPLLRDGSYGVWEQWSRLHQPSSQPRRHVSRIEPHVFNFTPSTFI</sequence>
<dbReference type="AlphaFoldDB" id="A0AAE1FWK2"/>
<dbReference type="Proteomes" id="UP001286313">
    <property type="component" value="Unassembled WGS sequence"/>
</dbReference>
<comment type="caution">
    <text evidence="2">The sequence shown here is derived from an EMBL/GenBank/DDBJ whole genome shotgun (WGS) entry which is preliminary data.</text>
</comment>
<protein>
    <submittedName>
        <fullName evidence="2">Uncharacterized protein</fullName>
    </submittedName>
</protein>
<evidence type="ECO:0000313" key="3">
    <source>
        <dbReference type="Proteomes" id="UP001286313"/>
    </source>
</evidence>
<reference evidence="2" key="1">
    <citation type="submission" date="2023-10" db="EMBL/GenBank/DDBJ databases">
        <title>Genome assemblies of two species of porcelain crab, Petrolisthes cinctipes and Petrolisthes manimaculis (Anomura: Porcellanidae).</title>
        <authorList>
            <person name="Angst P."/>
        </authorList>
    </citation>
    <scope>NUCLEOTIDE SEQUENCE</scope>
    <source>
        <strain evidence="2">PB745_01</strain>
        <tissue evidence="2">Gill</tissue>
    </source>
</reference>
<accession>A0AAE1FWK2</accession>
<feature type="compositionally biased region" description="Acidic residues" evidence="1">
    <location>
        <begin position="1"/>
        <end position="11"/>
    </location>
</feature>
<evidence type="ECO:0000313" key="2">
    <source>
        <dbReference type="EMBL" id="KAK3881179.1"/>
    </source>
</evidence>
<keyword evidence="3" id="KW-1185">Reference proteome</keyword>
<name>A0AAE1FWK2_PETCI</name>
<gene>
    <name evidence="2" type="ORF">Pcinc_014365</name>
</gene>
<feature type="region of interest" description="Disordered" evidence="1">
    <location>
        <begin position="1"/>
        <end position="34"/>
    </location>
</feature>
<organism evidence="2 3">
    <name type="scientific">Petrolisthes cinctipes</name>
    <name type="common">Flat porcelain crab</name>
    <dbReference type="NCBI Taxonomy" id="88211"/>
    <lineage>
        <taxon>Eukaryota</taxon>
        <taxon>Metazoa</taxon>
        <taxon>Ecdysozoa</taxon>
        <taxon>Arthropoda</taxon>
        <taxon>Crustacea</taxon>
        <taxon>Multicrustacea</taxon>
        <taxon>Malacostraca</taxon>
        <taxon>Eumalacostraca</taxon>
        <taxon>Eucarida</taxon>
        <taxon>Decapoda</taxon>
        <taxon>Pleocyemata</taxon>
        <taxon>Anomura</taxon>
        <taxon>Galatheoidea</taxon>
        <taxon>Porcellanidae</taxon>
        <taxon>Petrolisthes</taxon>
    </lineage>
</organism>
<dbReference type="EMBL" id="JAWQEG010001247">
    <property type="protein sequence ID" value="KAK3881179.1"/>
    <property type="molecule type" value="Genomic_DNA"/>
</dbReference>